<dbReference type="InterPro" id="IPR029044">
    <property type="entry name" value="Nucleotide-diphossugar_trans"/>
</dbReference>
<dbReference type="SUPFAM" id="SSF53448">
    <property type="entry name" value="Nucleotide-diphospho-sugar transferases"/>
    <property type="match status" value="1"/>
</dbReference>
<dbReference type="GO" id="GO:0009247">
    <property type="term" value="P:glycolipid biosynthetic process"/>
    <property type="evidence" value="ECO:0007669"/>
    <property type="project" value="TreeGrafter"/>
</dbReference>
<dbReference type="AlphaFoldDB" id="A0A5B8XP42"/>
<gene>
    <name evidence="5" type="ORF">FRD01_10480</name>
</gene>
<dbReference type="Gene3D" id="3.90.550.10">
    <property type="entry name" value="Spore Coat Polysaccharide Biosynthesis Protein SpsA, Chain A"/>
    <property type="match status" value="1"/>
</dbReference>
<dbReference type="PANTHER" id="PTHR43398:SF1">
    <property type="entry name" value="DOLICHOL-PHOSPHATE MANNOSYLTRANSFERASE SUBUNIT 1"/>
    <property type="match status" value="1"/>
</dbReference>
<dbReference type="GO" id="GO:0016020">
    <property type="term" value="C:membrane"/>
    <property type="evidence" value="ECO:0007669"/>
    <property type="project" value="GOC"/>
</dbReference>
<dbReference type="KEGG" id="bbae:FRD01_10480"/>
<evidence type="ECO:0000313" key="6">
    <source>
        <dbReference type="Proteomes" id="UP000321595"/>
    </source>
</evidence>
<proteinExistence type="inferred from homology"/>
<dbReference type="EMBL" id="CP042467">
    <property type="protein sequence ID" value="QED27652.1"/>
    <property type="molecule type" value="Genomic_DNA"/>
</dbReference>
<keyword evidence="2" id="KW-0328">Glycosyltransferase</keyword>
<evidence type="ECO:0000313" key="5">
    <source>
        <dbReference type="EMBL" id="QED27652.1"/>
    </source>
</evidence>
<dbReference type="GO" id="GO:0004582">
    <property type="term" value="F:dolichyl-phosphate beta-D-mannosyltransferase activity"/>
    <property type="evidence" value="ECO:0007669"/>
    <property type="project" value="InterPro"/>
</dbReference>
<dbReference type="Pfam" id="PF00535">
    <property type="entry name" value="Glycos_transf_2"/>
    <property type="match status" value="1"/>
</dbReference>
<protein>
    <submittedName>
        <fullName evidence="5">Polyprenol monophosphomannose synthase</fullName>
    </submittedName>
</protein>
<evidence type="ECO:0000256" key="3">
    <source>
        <dbReference type="ARBA" id="ARBA00022679"/>
    </source>
</evidence>
<comment type="similarity">
    <text evidence="1">Belongs to the glycosyltransferase 2 family.</text>
</comment>
<evidence type="ECO:0000256" key="2">
    <source>
        <dbReference type="ARBA" id="ARBA00022676"/>
    </source>
</evidence>
<dbReference type="CDD" id="cd06442">
    <property type="entry name" value="DPM1_like"/>
    <property type="match status" value="1"/>
</dbReference>
<dbReference type="FunFam" id="3.90.550.10:FF:000122">
    <property type="entry name" value="Dolichol-phosphate mannosyltransferase subunit 1"/>
    <property type="match status" value="1"/>
</dbReference>
<organism evidence="5 6">
    <name type="scientific">Microvenator marinus</name>
    <dbReference type="NCBI Taxonomy" id="2600177"/>
    <lineage>
        <taxon>Bacteria</taxon>
        <taxon>Deltaproteobacteria</taxon>
        <taxon>Bradymonadales</taxon>
        <taxon>Microvenatoraceae</taxon>
        <taxon>Microvenator</taxon>
    </lineage>
</organism>
<dbReference type="RefSeq" id="WP_146959378.1">
    <property type="nucleotide sequence ID" value="NZ_CP042467.1"/>
</dbReference>
<evidence type="ECO:0000256" key="1">
    <source>
        <dbReference type="ARBA" id="ARBA00006739"/>
    </source>
</evidence>
<evidence type="ECO:0000259" key="4">
    <source>
        <dbReference type="Pfam" id="PF00535"/>
    </source>
</evidence>
<dbReference type="OrthoDB" id="9802649at2"/>
<dbReference type="InterPro" id="IPR001173">
    <property type="entry name" value="Glyco_trans_2-like"/>
</dbReference>
<dbReference type="InterPro" id="IPR039528">
    <property type="entry name" value="DPM1-like"/>
</dbReference>
<accession>A0A5B8XP42</accession>
<dbReference type="PANTHER" id="PTHR43398">
    <property type="entry name" value="DOLICHOL-PHOSPHATE MANNOSYLTRANSFERASE SUBUNIT 1"/>
    <property type="match status" value="1"/>
</dbReference>
<keyword evidence="6" id="KW-1185">Reference proteome</keyword>
<keyword evidence="3" id="KW-0808">Transferase</keyword>
<name>A0A5B8XP42_9DELT</name>
<reference evidence="5 6" key="1">
    <citation type="submission" date="2019-08" db="EMBL/GenBank/DDBJ databases">
        <authorList>
            <person name="Liang Q."/>
        </authorList>
    </citation>
    <scope>NUCLEOTIDE SEQUENCE [LARGE SCALE GENOMIC DNA]</scope>
    <source>
        <strain evidence="5 6">V1718</strain>
    </source>
</reference>
<dbReference type="Proteomes" id="UP000321595">
    <property type="component" value="Chromosome"/>
</dbReference>
<feature type="domain" description="Glycosyltransferase 2-like" evidence="4">
    <location>
        <begin position="5"/>
        <end position="167"/>
    </location>
</feature>
<sequence length="232" mass="25673">MKTLICMPTYNEAGNIRRITAAIHEVVPEVGILIIDDASPDGTGEIADELAASDSRIHVLHRKGKEGLGPAYLAGFAWGLERDWDALIEMDADFSHQPKYLSGMIQNLEKWDVVVGSRYVDGGGTENWGPVRKLISRGGGLYARSILGIPIKDLTAGFVAWRRHVLEGIDLSGIEASGYVFQIEMKYRAYQAGYSIHEMPITFPDREVGESKMTPSIAAEALTRVWRIRLKS</sequence>